<name>A0A645ITG0_9ZZZZ</name>
<organism evidence="1">
    <name type="scientific">bioreactor metagenome</name>
    <dbReference type="NCBI Taxonomy" id="1076179"/>
    <lineage>
        <taxon>unclassified sequences</taxon>
        <taxon>metagenomes</taxon>
        <taxon>ecological metagenomes</taxon>
    </lineage>
</organism>
<dbReference type="AlphaFoldDB" id="A0A645ITG0"/>
<gene>
    <name evidence="1" type="ORF">SDC9_202117</name>
</gene>
<protein>
    <submittedName>
        <fullName evidence="1">Uncharacterized protein</fullName>
    </submittedName>
</protein>
<dbReference type="EMBL" id="VSSQ01122683">
    <property type="protein sequence ID" value="MPN54447.1"/>
    <property type="molecule type" value="Genomic_DNA"/>
</dbReference>
<evidence type="ECO:0000313" key="1">
    <source>
        <dbReference type="EMBL" id="MPN54447.1"/>
    </source>
</evidence>
<dbReference type="Gene3D" id="3.40.190.10">
    <property type="entry name" value="Periplasmic binding protein-like II"/>
    <property type="match status" value="1"/>
</dbReference>
<comment type="caution">
    <text evidence="1">The sequence shown here is derived from an EMBL/GenBank/DDBJ whole genome shotgun (WGS) entry which is preliminary data.</text>
</comment>
<reference evidence="1" key="1">
    <citation type="submission" date="2019-08" db="EMBL/GenBank/DDBJ databases">
        <authorList>
            <person name="Kucharzyk K."/>
            <person name="Murdoch R.W."/>
            <person name="Higgins S."/>
            <person name="Loffler F."/>
        </authorList>
    </citation>
    <scope>NUCLEOTIDE SEQUENCE</scope>
</reference>
<dbReference type="SUPFAM" id="SSF53850">
    <property type="entry name" value="Periplasmic binding protein-like II"/>
    <property type="match status" value="1"/>
</dbReference>
<proteinExistence type="predicted"/>
<accession>A0A645ITG0</accession>
<sequence length="127" mass="14487">MGGNFLVGFENSQNSEEGKKFIEWLYQEENYRQLCTYAGYLPATENMTIEYEQGQEAYDIYQKEIAAAATPISGKQTTDQVTMPMKGFSGLTGSYRDSMIQVLNDEITLDKMIENTIKDYNDGFLKE</sequence>